<comment type="caution">
    <text evidence="1">The sequence shown here is derived from an EMBL/GenBank/DDBJ whole genome shotgun (WGS) entry which is preliminary data.</text>
</comment>
<accession>A0A149USS4</accession>
<evidence type="ECO:0000313" key="1">
    <source>
        <dbReference type="EMBL" id="KXV70972.1"/>
    </source>
</evidence>
<evidence type="ECO:0000313" key="2">
    <source>
        <dbReference type="Proteomes" id="UP000075312"/>
    </source>
</evidence>
<protein>
    <submittedName>
        <fullName evidence="1">Uncharacterized protein</fullName>
    </submittedName>
</protein>
<dbReference type="Proteomes" id="UP000075312">
    <property type="component" value="Unassembled WGS sequence"/>
</dbReference>
<name>A0A149USS4_9PROT</name>
<reference evidence="1 2" key="1">
    <citation type="submission" date="2015-06" db="EMBL/GenBank/DDBJ databases">
        <title>Improved classification and identification of acetic acid bacteria using matrix-assisted laser desorption/ionization time-of-flight mass spectrometry; Gluconobacter nephelii and Gluconobacter uchimurae are later heterotypic synonyms of Gluconobacter japonicus and Gluconobacter oxydans, respectively.</title>
        <authorList>
            <person name="Li L."/>
            <person name="Cleenwerck I."/>
            <person name="De Vuyst L."/>
            <person name="Vandamme P."/>
        </authorList>
    </citation>
    <scope>NUCLEOTIDE SEQUENCE [LARGE SCALE GENOMIC DNA]</scope>
    <source>
        <strain evidence="1 2">LMG 1608</strain>
    </source>
</reference>
<dbReference type="EMBL" id="LHZY01000042">
    <property type="protein sequence ID" value="KXV70972.1"/>
    <property type="molecule type" value="Genomic_DNA"/>
</dbReference>
<dbReference type="RefSeq" id="WP_062143409.1">
    <property type="nucleotide sequence ID" value="NZ_LHZY01000042.1"/>
</dbReference>
<dbReference type="PATRIC" id="fig|178900.6.peg.3008"/>
<proteinExistence type="predicted"/>
<organism evidence="1 2">
    <name type="scientific">Acetobacter cerevisiae</name>
    <dbReference type="NCBI Taxonomy" id="178900"/>
    <lineage>
        <taxon>Bacteria</taxon>
        <taxon>Pseudomonadati</taxon>
        <taxon>Pseudomonadota</taxon>
        <taxon>Alphaproteobacteria</taxon>
        <taxon>Acetobacterales</taxon>
        <taxon>Acetobacteraceae</taxon>
        <taxon>Acetobacter</taxon>
    </lineage>
</organism>
<gene>
    <name evidence="1" type="ORF">AD952_11005</name>
</gene>
<dbReference type="AlphaFoldDB" id="A0A149USS4"/>
<sequence length="110" mass="11933">MTNDSIHAPIGAKTIFNCRQPTLREEFASLSREGLEIVAQAMAVKLLCINENVTELLTANLAPEKVHEIAISMSETLEISDEEYDAVFAGKAREALLKAFPALSGERSAA</sequence>